<gene>
    <name evidence="2" type="ORF">D1614_09300</name>
</gene>
<name>A0A399T3G9_9BACT</name>
<comment type="caution">
    <text evidence="2">The sequence shown here is derived from an EMBL/GenBank/DDBJ whole genome shotgun (WGS) entry which is preliminary data.</text>
</comment>
<organism evidence="2 3">
    <name type="scientific">Maribellus luteus</name>
    <dbReference type="NCBI Taxonomy" id="2305463"/>
    <lineage>
        <taxon>Bacteria</taxon>
        <taxon>Pseudomonadati</taxon>
        <taxon>Bacteroidota</taxon>
        <taxon>Bacteroidia</taxon>
        <taxon>Marinilabiliales</taxon>
        <taxon>Prolixibacteraceae</taxon>
        <taxon>Maribellus</taxon>
    </lineage>
</organism>
<feature type="transmembrane region" description="Helical" evidence="1">
    <location>
        <begin position="16"/>
        <end position="36"/>
    </location>
</feature>
<dbReference type="EMBL" id="QWGR01000004">
    <property type="protein sequence ID" value="RIJ48717.1"/>
    <property type="molecule type" value="Genomic_DNA"/>
</dbReference>
<keyword evidence="1" id="KW-0812">Transmembrane</keyword>
<reference evidence="2 3" key="1">
    <citation type="submission" date="2018-08" db="EMBL/GenBank/DDBJ databases">
        <title>Pallidiluteibacterium maritimus gen. nov., sp. nov., isolated from coastal sediment.</title>
        <authorList>
            <person name="Zhou L.Y."/>
        </authorList>
    </citation>
    <scope>NUCLEOTIDE SEQUENCE [LARGE SCALE GENOMIC DNA]</scope>
    <source>
        <strain evidence="2 3">XSD2</strain>
    </source>
</reference>
<keyword evidence="1" id="KW-0472">Membrane</keyword>
<keyword evidence="3" id="KW-1185">Reference proteome</keyword>
<feature type="transmembrane region" description="Helical" evidence="1">
    <location>
        <begin position="56"/>
        <end position="78"/>
    </location>
</feature>
<sequence length="201" mass="22758">MDTNELLIRKRAHERLLALGIAVICIILGFLLFLFAPDAPAEGTANLEWANKKFMMANVGPGVFFALFGAVITVYSIVTQAKTQKTVTNNNGQQTETTTTFQFLQKADRQSEASINIRANYQKDFRTYSRILDKLNSGEPVPNNLRLEFETALNNTRQSLMASVWDEQWGEYPDFDNWLKRGCPEPVPDEILEAAKFFQGK</sequence>
<protein>
    <submittedName>
        <fullName evidence="2">Uncharacterized protein</fullName>
    </submittedName>
</protein>
<dbReference type="Proteomes" id="UP000265926">
    <property type="component" value="Unassembled WGS sequence"/>
</dbReference>
<dbReference type="OrthoDB" id="6163695at2"/>
<accession>A0A399T3G9</accession>
<dbReference type="RefSeq" id="WP_119437639.1">
    <property type="nucleotide sequence ID" value="NZ_QWGR01000004.1"/>
</dbReference>
<keyword evidence="1" id="KW-1133">Transmembrane helix</keyword>
<proteinExistence type="predicted"/>
<evidence type="ECO:0000313" key="2">
    <source>
        <dbReference type="EMBL" id="RIJ48717.1"/>
    </source>
</evidence>
<evidence type="ECO:0000313" key="3">
    <source>
        <dbReference type="Proteomes" id="UP000265926"/>
    </source>
</evidence>
<evidence type="ECO:0000256" key="1">
    <source>
        <dbReference type="SAM" id="Phobius"/>
    </source>
</evidence>
<dbReference type="AlphaFoldDB" id="A0A399T3G9"/>